<dbReference type="InterPro" id="IPR006094">
    <property type="entry name" value="Oxid_FAD_bind_N"/>
</dbReference>
<sequence length="587" mass="64571">EYSMELQKIYAVLIYLGSIFLSRFAKCSPPGPVVECSSGLTDCKVSNAYGAFPDRSTCRAAQVVFPSTEEELLKFVAIAVEKKQKMRVITKYAHSIPKLVCPGGDSGLVISTANLNHVVSVDKSSMRMTVESGMGLKDFIDSAAENGLALPHSPYWLGVTVGGMLGTGAHGSSLFGKGSAVHEYVVGMRLVIPASEEEGYAKVLGLTETDEDLNAAKVSLGVLGAISQVTFQLQPMFKRSIINVQQNDSNMENIVAHFGLEHEFADLTWYPSQHKVIYRVDDRVSVNSSGDGMNDFIGFQSQPTSLLSTVRETEEIKEATKSGEGKCAISVTQLSTILDTGTGLKNEHMIFTGYPVIGYQNKMQSSGSCLSSLDDGLLTACGWDPQIKGLFYHQTGMSISVSKISQFLSDVKKLRDMNFISMCGLELYSGILMRYVKASSAYLGKQVDSVDLDITYYRANDPNTPRLYEDVFEEIEQMALFNYGALPHWGKNRNLAFDGVMRKYKKSTMFVNAKNKYDPNMLFSNEWTDSLLGIGAKKVIITKDGCALEGLCVCSKDTHCAPDRGYFCEAGRVYTKARVCRHRENKI</sequence>
<dbReference type="EC" id="1.1.3.8" evidence="3"/>
<dbReference type="PROSITE" id="PS51387">
    <property type="entry name" value="FAD_PCMH"/>
    <property type="match status" value="1"/>
</dbReference>
<dbReference type="GO" id="GO:0016020">
    <property type="term" value="C:membrane"/>
    <property type="evidence" value="ECO:0007669"/>
    <property type="project" value="InterPro"/>
</dbReference>
<evidence type="ECO:0000256" key="6">
    <source>
        <dbReference type="ARBA" id="ARBA00023002"/>
    </source>
</evidence>
<evidence type="ECO:0000256" key="7">
    <source>
        <dbReference type="ARBA" id="ARBA00048083"/>
    </source>
</evidence>
<dbReference type="GO" id="GO:0050105">
    <property type="term" value="F:L-gulonolactone oxidase activity"/>
    <property type="evidence" value="ECO:0007669"/>
    <property type="project" value="UniProtKB-EC"/>
</dbReference>
<dbReference type="PANTHER" id="PTHR13878:SF104">
    <property type="entry name" value="FAD-BINDING PCMH-TYPE DOMAIN-CONTAINING PROTEIN"/>
    <property type="match status" value="1"/>
</dbReference>
<evidence type="ECO:0000256" key="2">
    <source>
        <dbReference type="ARBA" id="ARBA00005466"/>
    </source>
</evidence>
<accession>A0AA38FMY9</accession>
<comment type="pathway">
    <text evidence="1">Cofactor biosynthesis; L-ascorbate biosynthesis.</text>
</comment>
<evidence type="ECO:0000256" key="4">
    <source>
        <dbReference type="ARBA" id="ARBA00022644"/>
    </source>
</evidence>
<name>A0AA38FMY9_TAXCH</name>
<dbReference type="InterPro" id="IPR036318">
    <property type="entry name" value="FAD-bd_PCMH-like_sf"/>
</dbReference>
<keyword evidence="5" id="KW-0732">Signal</keyword>
<dbReference type="GO" id="GO:0071949">
    <property type="term" value="F:FAD binding"/>
    <property type="evidence" value="ECO:0007669"/>
    <property type="project" value="InterPro"/>
</dbReference>
<comment type="catalytic activity">
    <reaction evidence="7">
        <text>L-gulono-1,4-lactone + O2 = L-ascorbate + H2O2 + H(+)</text>
        <dbReference type="Rhea" id="RHEA:32363"/>
        <dbReference type="ChEBI" id="CHEBI:15378"/>
        <dbReference type="ChEBI" id="CHEBI:15379"/>
        <dbReference type="ChEBI" id="CHEBI:16240"/>
        <dbReference type="ChEBI" id="CHEBI:17587"/>
        <dbReference type="ChEBI" id="CHEBI:38290"/>
        <dbReference type="EC" id="1.1.3.8"/>
    </reaction>
</comment>
<dbReference type="Gene3D" id="3.30.70.2520">
    <property type="match status" value="1"/>
</dbReference>
<proteinExistence type="inferred from homology"/>
<evidence type="ECO:0000313" key="10">
    <source>
        <dbReference type="Proteomes" id="UP000824469"/>
    </source>
</evidence>
<dbReference type="Proteomes" id="UP000824469">
    <property type="component" value="Unassembled WGS sequence"/>
</dbReference>
<comment type="caution">
    <text evidence="9">The sequence shown here is derived from an EMBL/GenBank/DDBJ whole genome shotgun (WGS) entry which is preliminary data.</text>
</comment>
<dbReference type="InterPro" id="IPR016169">
    <property type="entry name" value="FAD-bd_PCMH_sub2"/>
</dbReference>
<dbReference type="OMA" id="FDVIYYW"/>
<protein>
    <recommendedName>
        <fullName evidence="3">L-gulonolactone oxidase</fullName>
        <ecNumber evidence="3">1.1.3.8</ecNumber>
    </recommendedName>
</protein>
<dbReference type="InterPro" id="IPR055154">
    <property type="entry name" value="GULLO2-like_C"/>
</dbReference>
<dbReference type="SUPFAM" id="SSF56176">
    <property type="entry name" value="FAD-binding/transporter-associated domain-like"/>
    <property type="match status" value="1"/>
</dbReference>
<dbReference type="InterPro" id="IPR016166">
    <property type="entry name" value="FAD-bd_PCMH"/>
</dbReference>
<evidence type="ECO:0000259" key="8">
    <source>
        <dbReference type="PROSITE" id="PS51387"/>
    </source>
</evidence>
<organism evidence="9 10">
    <name type="scientific">Taxus chinensis</name>
    <name type="common">Chinese yew</name>
    <name type="synonym">Taxus wallichiana var. chinensis</name>
    <dbReference type="NCBI Taxonomy" id="29808"/>
    <lineage>
        <taxon>Eukaryota</taxon>
        <taxon>Viridiplantae</taxon>
        <taxon>Streptophyta</taxon>
        <taxon>Embryophyta</taxon>
        <taxon>Tracheophyta</taxon>
        <taxon>Spermatophyta</taxon>
        <taxon>Pinopsida</taxon>
        <taxon>Pinidae</taxon>
        <taxon>Conifers II</taxon>
        <taxon>Cupressales</taxon>
        <taxon>Taxaceae</taxon>
        <taxon>Taxus</taxon>
    </lineage>
</organism>
<comment type="similarity">
    <text evidence="2">Belongs to the oxygen-dependent FAD-linked oxidoreductase family.</text>
</comment>
<keyword evidence="6" id="KW-0560">Oxidoreductase</keyword>
<dbReference type="AlphaFoldDB" id="A0AA38FMY9"/>
<dbReference type="NCBIfam" id="TIGR01677">
    <property type="entry name" value="pln_FAD_oxido"/>
    <property type="match status" value="1"/>
</dbReference>
<dbReference type="GO" id="GO:0003885">
    <property type="term" value="F:D-arabinono-1,4-lactone oxidase activity"/>
    <property type="evidence" value="ECO:0007669"/>
    <property type="project" value="InterPro"/>
</dbReference>
<feature type="domain" description="FAD-binding PCMH-type" evidence="8">
    <location>
        <begin position="56"/>
        <end position="236"/>
    </location>
</feature>
<dbReference type="Gene3D" id="3.30.465.10">
    <property type="match status" value="1"/>
</dbReference>
<reference evidence="9 10" key="1">
    <citation type="journal article" date="2021" name="Nat. Plants">
        <title>The Taxus genome provides insights into paclitaxel biosynthesis.</title>
        <authorList>
            <person name="Xiong X."/>
            <person name="Gou J."/>
            <person name="Liao Q."/>
            <person name="Li Y."/>
            <person name="Zhou Q."/>
            <person name="Bi G."/>
            <person name="Li C."/>
            <person name="Du R."/>
            <person name="Wang X."/>
            <person name="Sun T."/>
            <person name="Guo L."/>
            <person name="Liang H."/>
            <person name="Lu P."/>
            <person name="Wu Y."/>
            <person name="Zhang Z."/>
            <person name="Ro D.K."/>
            <person name="Shang Y."/>
            <person name="Huang S."/>
            <person name="Yan J."/>
        </authorList>
    </citation>
    <scope>NUCLEOTIDE SEQUENCE [LARGE SCALE GENOMIC DNA]</scope>
    <source>
        <strain evidence="9">Ta-2019</strain>
    </source>
</reference>
<evidence type="ECO:0000256" key="5">
    <source>
        <dbReference type="ARBA" id="ARBA00022729"/>
    </source>
</evidence>
<dbReference type="InterPro" id="IPR007173">
    <property type="entry name" value="ALO_C"/>
</dbReference>
<evidence type="ECO:0000313" key="9">
    <source>
        <dbReference type="EMBL" id="KAH9307284.1"/>
    </source>
</evidence>
<dbReference type="Pfam" id="PF04030">
    <property type="entry name" value="ALO"/>
    <property type="match status" value="1"/>
</dbReference>
<dbReference type="Pfam" id="PF01565">
    <property type="entry name" value="FAD_binding_4"/>
    <property type="match status" value="1"/>
</dbReference>
<gene>
    <name evidence="9" type="ORF">KI387_035195</name>
</gene>
<evidence type="ECO:0000256" key="3">
    <source>
        <dbReference type="ARBA" id="ARBA00013121"/>
    </source>
</evidence>
<evidence type="ECO:0000256" key="1">
    <source>
        <dbReference type="ARBA" id="ARBA00005147"/>
    </source>
</evidence>
<dbReference type="PANTHER" id="PTHR13878">
    <property type="entry name" value="GULONOLACTONE OXIDASE"/>
    <property type="match status" value="1"/>
</dbReference>
<keyword evidence="10" id="KW-1185">Reference proteome</keyword>
<dbReference type="EMBL" id="JAHRHJ020000007">
    <property type="protein sequence ID" value="KAH9307284.1"/>
    <property type="molecule type" value="Genomic_DNA"/>
</dbReference>
<keyword evidence="4" id="KW-0060">Ascorbate biosynthesis</keyword>
<dbReference type="Pfam" id="PF22906">
    <property type="entry name" value="GULLO2-like_3rd"/>
    <property type="match status" value="1"/>
</dbReference>
<dbReference type="InterPro" id="IPR010030">
    <property type="entry name" value="GULO_Plant"/>
</dbReference>
<dbReference type="FunFam" id="3.30.465.10:FF:000033">
    <property type="entry name" value="L-gulonolactone oxidase 5"/>
    <property type="match status" value="1"/>
</dbReference>
<dbReference type="InterPro" id="IPR050432">
    <property type="entry name" value="FAD-linked_Oxidoreductases_BP"/>
</dbReference>
<feature type="non-terminal residue" evidence="9">
    <location>
        <position position="1"/>
    </location>
</feature>
<dbReference type="GO" id="GO:0019853">
    <property type="term" value="P:L-ascorbic acid biosynthetic process"/>
    <property type="evidence" value="ECO:0007669"/>
    <property type="project" value="UniProtKB-KW"/>
</dbReference>